<sequence length="235" mass="26285">MNTYFLTGTALCGIFLKAINLDGIKMIRKFAIFAFLAAAIAPCTARPRDMHHSALRVQIQSCNFLLTDALHGSISKPSQENNFESGGYSATIRVFGSEKSFGFNFLCHSKFKNVNEISEDYGGHFEPVTNKWVPFFPGASADEISRLRKVTKIFSLYSKNGHGFYMIQDETVGEPDRRVRHFSYCLFHETKAICGLGDVRRLADAKSDMLPYALRILKSVEFTDTPAETSKSANP</sequence>
<organism evidence="1 2">
    <name type="scientific">Paraburkholderia caledonica</name>
    <dbReference type="NCBI Taxonomy" id="134536"/>
    <lineage>
        <taxon>Bacteria</taxon>
        <taxon>Pseudomonadati</taxon>
        <taxon>Pseudomonadota</taxon>
        <taxon>Betaproteobacteria</taxon>
        <taxon>Burkholderiales</taxon>
        <taxon>Burkholderiaceae</taxon>
        <taxon>Paraburkholderia</taxon>
    </lineage>
</organism>
<dbReference type="EMBL" id="JAURTK010000007">
    <property type="protein sequence ID" value="MDP9649705.1"/>
    <property type="molecule type" value="Genomic_DNA"/>
</dbReference>
<reference evidence="1" key="1">
    <citation type="submission" date="2023-07" db="EMBL/GenBank/DDBJ databases">
        <title>Sorghum-associated microbial communities from plants grown in Nebraska, USA.</title>
        <authorList>
            <person name="Schachtman D."/>
        </authorList>
    </citation>
    <scope>NUCLEOTIDE SEQUENCE</scope>
    <source>
        <strain evidence="1">DS1061</strain>
    </source>
</reference>
<proteinExistence type="predicted"/>
<evidence type="ECO:0000313" key="2">
    <source>
        <dbReference type="Proteomes" id="UP001229486"/>
    </source>
</evidence>
<name>A0AB73II47_9BURK</name>
<dbReference type="AlphaFoldDB" id="A0AB73II47"/>
<evidence type="ECO:0000313" key="1">
    <source>
        <dbReference type="EMBL" id="MDP9649705.1"/>
    </source>
</evidence>
<accession>A0AB73II47</accession>
<comment type="caution">
    <text evidence="1">The sequence shown here is derived from an EMBL/GenBank/DDBJ whole genome shotgun (WGS) entry which is preliminary data.</text>
</comment>
<gene>
    <name evidence="1" type="ORF">J2793_005173</name>
</gene>
<protein>
    <submittedName>
        <fullName evidence="1">Uncharacterized protein</fullName>
    </submittedName>
</protein>
<dbReference type="RefSeq" id="WP_392394982.1">
    <property type="nucleotide sequence ID" value="NZ_JAURTK010000007.1"/>
</dbReference>
<dbReference type="Proteomes" id="UP001229486">
    <property type="component" value="Unassembled WGS sequence"/>
</dbReference>